<dbReference type="RefSeq" id="WP_125706053.1">
    <property type="nucleotide sequence ID" value="NZ_JBHTOO010000025.1"/>
</dbReference>
<dbReference type="EMBL" id="VDFN01000005">
    <property type="protein sequence ID" value="MQS45304.1"/>
    <property type="molecule type" value="Genomic_DNA"/>
</dbReference>
<evidence type="ECO:0000313" key="7">
    <source>
        <dbReference type="Proteomes" id="UP000436655"/>
    </source>
</evidence>
<evidence type="ECO:0000313" key="5">
    <source>
        <dbReference type="EMBL" id="MQS53276.1"/>
    </source>
</evidence>
<organism evidence="5 6">
    <name type="scientific">Companilactobacillus mishanensis</name>
    <dbReference type="NCBI Taxonomy" id="2486008"/>
    <lineage>
        <taxon>Bacteria</taxon>
        <taxon>Bacillati</taxon>
        <taxon>Bacillota</taxon>
        <taxon>Bacilli</taxon>
        <taxon>Lactobacillales</taxon>
        <taxon>Lactobacillaceae</taxon>
        <taxon>Companilactobacillus</taxon>
    </lineage>
</organism>
<protein>
    <submittedName>
        <fullName evidence="5">Choloylglycine hydrolase family protein</fullName>
    </submittedName>
</protein>
<evidence type="ECO:0000313" key="6">
    <source>
        <dbReference type="Proteomes" id="UP000380386"/>
    </source>
</evidence>
<dbReference type="InterPro" id="IPR029132">
    <property type="entry name" value="CBAH/NAAA_C"/>
</dbReference>
<accession>A0A5P0ZJI2</accession>
<dbReference type="Gene3D" id="3.60.60.10">
    <property type="entry name" value="Penicillin V Acylase, Chain A"/>
    <property type="match status" value="1"/>
</dbReference>
<comment type="similarity">
    <text evidence="1">Belongs to the peptidase C59 family.</text>
</comment>
<proteinExistence type="inferred from homology"/>
<dbReference type="PANTHER" id="PTHR35527:SF2">
    <property type="entry name" value="HYDROLASE"/>
    <property type="match status" value="1"/>
</dbReference>
<dbReference type="EMBL" id="VDFM01000014">
    <property type="protein sequence ID" value="MQS53276.1"/>
    <property type="molecule type" value="Genomic_DNA"/>
</dbReference>
<evidence type="ECO:0000259" key="3">
    <source>
        <dbReference type="Pfam" id="PF02275"/>
    </source>
</evidence>
<evidence type="ECO:0000256" key="2">
    <source>
        <dbReference type="ARBA" id="ARBA00022801"/>
    </source>
</evidence>
<feature type="domain" description="Choloylglycine hydrolase/NAAA C-terminal" evidence="3">
    <location>
        <begin position="2"/>
        <end position="310"/>
    </location>
</feature>
<comment type="caution">
    <text evidence="5">The sequence shown here is derived from an EMBL/GenBank/DDBJ whole genome shotgun (WGS) entry which is preliminary data.</text>
</comment>
<dbReference type="Proteomes" id="UP000380386">
    <property type="component" value="Unassembled WGS sequence"/>
</dbReference>
<evidence type="ECO:0000313" key="4">
    <source>
        <dbReference type="EMBL" id="MQS45304.1"/>
    </source>
</evidence>
<reference evidence="4" key="2">
    <citation type="submission" date="2019-05" db="EMBL/GenBank/DDBJ databases">
        <authorList>
            <person name="Schuster J.A."/>
            <person name="Ehrmann M.A."/>
        </authorList>
    </citation>
    <scope>NUCLEOTIDE SEQUENCE</scope>
    <source>
        <strain evidence="4">TMW 1.2098</strain>
    </source>
</reference>
<dbReference type="GO" id="GO:0016787">
    <property type="term" value="F:hydrolase activity"/>
    <property type="evidence" value="ECO:0007669"/>
    <property type="project" value="UniProtKB-KW"/>
</dbReference>
<keyword evidence="7" id="KW-1185">Reference proteome</keyword>
<dbReference type="Proteomes" id="UP000436655">
    <property type="component" value="Unassembled WGS sequence"/>
</dbReference>
<gene>
    <name evidence="5" type="ORF">FHL02_09615</name>
    <name evidence="4" type="ORF">FHL03_07390</name>
</gene>
<evidence type="ECO:0000256" key="1">
    <source>
        <dbReference type="ARBA" id="ARBA00006625"/>
    </source>
</evidence>
<dbReference type="InterPro" id="IPR052193">
    <property type="entry name" value="Peptidase_C59"/>
</dbReference>
<dbReference type="Pfam" id="PF02275">
    <property type="entry name" value="CBAH"/>
    <property type="match status" value="1"/>
</dbReference>
<keyword evidence="2 5" id="KW-0378">Hydrolase</keyword>
<dbReference type="CDD" id="cd00542">
    <property type="entry name" value="Ntn_PVA"/>
    <property type="match status" value="1"/>
</dbReference>
<dbReference type="InterPro" id="IPR029055">
    <property type="entry name" value="Ntn_hydrolases_N"/>
</dbReference>
<dbReference type="OrthoDB" id="9794717at2"/>
<dbReference type="SUPFAM" id="SSF56235">
    <property type="entry name" value="N-terminal nucleophile aminohydrolases (Ntn hydrolases)"/>
    <property type="match status" value="1"/>
</dbReference>
<dbReference type="PANTHER" id="PTHR35527">
    <property type="entry name" value="CHOLOYLGLYCINE HYDROLASE"/>
    <property type="match status" value="1"/>
</dbReference>
<reference evidence="6 7" key="1">
    <citation type="journal article" date="2019" name="Syst. Appl. Microbiol.">
        <title>Polyphasic characterization of two novel Lactobacillus spp. isolated from blown salami packages: Description of Lactobacillus halodurans sp. nov. and Lactobacillus salsicarnum sp. nov.</title>
        <authorList>
            <person name="Schuster J.A."/>
            <person name="Klingl A."/>
            <person name="Vogel R.F."/>
            <person name="Ehrmann M.A."/>
        </authorList>
    </citation>
    <scope>NUCLEOTIDE SEQUENCE [LARGE SCALE GENOMIC DNA]</scope>
    <source>
        <strain evidence="4 7">TMW 1.2098</strain>
        <strain evidence="5 6">TMW 1.2118</strain>
    </source>
</reference>
<sequence>MCTSLSYEALDGSKFLARTMDFSFVLNGNPTFLPRNYKWINSLDGKTETAKYAIIGTGAKYGNNYMVADGFNEYGLATAELYFANEAVYDQAPVDGAVNVVGEEFILWLLGNNKSIDEVRENIKNVHIVESDKGVMGKNQPLHWILTDATGKTFVIEPRGNGLVLEEDPVNVMTNTPDLDWHITNLSNYLGIQKETFNSKMYGTKEVIPLGFNGLARQPGGYSAVDRFIRTVFNRQNMSQAKDSTEAVNTILHMLDGVTIPYGINTRDGGDPDFTQYQMVMDVTNKAAYFVPYANRTVFKVTMTDELLEKQTEPKEFVVGATQEFSALN</sequence>
<name>A0A5P0ZJI2_9LACO</name>
<dbReference type="AlphaFoldDB" id="A0A5P0ZJI2"/>